<protein>
    <submittedName>
        <fullName evidence="4">Uncharacterized protein LOC115886994 isoform X2</fullName>
    </submittedName>
</protein>
<keyword evidence="3" id="KW-1185">Reference proteome</keyword>
<name>A0A6J2YGE2_SITOR</name>
<feature type="signal peptide" evidence="2">
    <location>
        <begin position="1"/>
        <end position="23"/>
    </location>
</feature>
<proteinExistence type="predicted"/>
<dbReference type="Proteomes" id="UP000504635">
    <property type="component" value="Unplaced"/>
</dbReference>
<evidence type="ECO:0000313" key="3">
    <source>
        <dbReference type="Proteomes" id="UP000504635"/>
    </source>
</evidence>
<keyword evidence="1" id="KW-1133">Transmembrane helix</keyword>
<accession>A0A6J2YGE2</accession>
<dbReference type="GeneID" id="115886994"/>
<gene>
    <name evidence="4" type="primary">LOC115886994</name>
</gene>
<keyword evidence="1" id="KW-0812">Transmembrane</keyword>
<sequence length="130" mass="14567">MKSTVICVISIIFVLVVIQESTADLQLLRSYSLPIPKCSDTILQQIVRAEEMLKSAIATSLGKLKDTILSITVCDSLSCLKETAFGFVRGFSLHIIKKDLRNLVKHVLWFGMCLGLISVRIVFPFTKFFL</sequence>
<keyword evidence="2" id="KW-0732">Signal</keyword>
<feature type="transmembrane region" description="Helical" evidence="1">
    <location>
        <begin position="107"/>
        <end position="126"/>
    </location>
</feature>
<evidence type="ECO:0000256" key="1">
    <source>
        <dbReference type="SAM" id="Phobius"/>
    </source>
</evidence>
<dbReference type="RefSeq" id="XP_030762184.1">
    <property type="nucleotide sequence ID" value="XM_030906324.1"/>
</dbReference>
<organism evidence="3 4">
    <name type="scientific">Sitophilus oryzae</name>
    <name type="common">Rice weevil</name>
    <name type="synonym">Curculio oryzae</name>
    <dbReference type="NCBI Taxonomy" id="7048"/>
    <lineage>
        <taxon>Eukaryota</taxon>
        <taxon>Metazoa</taxon>
        <taxon>Ecdysozoa</taxon>
        <taxon>Arthropoda</taxon>
        <taxon>Hexapoda</taxon>
        <taxon>Insecta</taxon>
        <taxon>Pterygota</taxon>
        <taxon>Neoptera</taxon>
        <taxon>Endopterygota</taxon>
        <taxon>Coleoptera</taxon>
        <taxon>Polyphaga</taxon>
        <taxon>Cucujiformia</taxon>
        <taxon>Curculionidae</taxon>
        <taxon>Dryophthorinae</taxon>
        <taxon>Sitophilus</taxon>
    </lineage>
</organism>
<feature type="chain" id="PRO_5027014515" evidence="2">
    <location>
        <begin position="24"/>
        <end position="130"/>
    </location>
</feature>
<evidence type="ECO:0000313" key="4">
    <source>
        <dbReference type="RefSeq" id="XP_030762184.1"/>
    </source>
</evidence>
<reference evidence="4" key="1">
    <citation type="submission" date="2025-08" db="UniProtKB">
        <authorList>
            <consortium name="RefSeq"/>
        </authorList>
    </citation>
    <scope>IDENTIFICATION</scope>
    <source>
        <tissue evidence="4">Gonads</tissue>
    </source>
</reference>
<evidence type="ECO:0000256" key="2">
    <source>
        <dbReference type="SAM" id="SignalP"/>
    </source>
</evidence>
<dbReference type="AlphaFoldDB" id="A0A6J2YGE2"/>
<keyword evidence="1" id="KW-0472">Membrane</keyword>